<evidence type="ECO:0000313" key="5">
    <source>
        <dbReference type="WBParaSite" id="BXY_0917700.1"/>
    </source>
</evidence>
<dbReference type="Proteomes" id="UP000095284">
    <property type="component" value="Unplaced"/>
</dbReference>
<accession>A0A1I7S834</accession>
<evidence type="ECO:0000256" key="1">
    <source>
        <dbReference type="SAM" id="SignalP"/>
    </source>
</evidence>
<dbReference type="Proteomes" id="UP000659654">
    <property type="component" value="Unassembled WGS sequence"/>
</dbReference>
<organism evidence="3 5">
    <name type="scientific">Bursaphelenchus xylophilus</name>
    <name type="common">Pinewood nematode worm</name>
    <name type="synonym">Aphelenchoides xylophilus</name>
    <dbReference type="NCBI Taxonomy" id="6326"/>
    <lineage>
        <taxon>Eukaryota</taxon>
        <taxon>Metazoa</taxon>
        <taxon>Ecdysozoa</taxon>
        <taxon>Nematoda</taxon>
        <taxon>Chromadorea</taxon>
        <taxon>Rhabditida</taxon>
        <taxon>Tylenchina</taxon>
        <taxon>Tylenchomorpha</taxon>
        <taxon>Aphelenchoidea</taxon>
        <taxon>Aphelenchoididae</taxon>
        <taxon>Bursaphelenchus</taxon>
    </lineage>
</organism>
<keyword evidence="1" id="KW-0732">Signal</keyword>
<dbReference type="WBParaSite" id="BXY_0917700.1">
    <property type="protein sequence ID" value="BXY_0917700.1"/>
    <property type="gene ID" value="BXY_0917700"/>
</dbReference>
<proteinExistence type="predicted"/>
<feature type="signal peptide" evidence="1">
    <location>
        <begin position="1"/>
        <end position="19"/>
    </location>
</feature>
<reference evidence="2" key="2">
    <citation type="submission" date="2020-09" db="EMBL/GenBank/DDBJ databases">
        <authorList>
            <person name="Kikuchi T."/>
        </authorList>
    </citation>
    <scope>NUCLEOTIDE SEQUENCE</scope>
    <source>
        <strain evidence="2">Ka4C1</strain>
    </source>
</reference>
<evidence type="ECO:0000313" key="3">
    <source>
        <dbReference type="Proteomes" id="UP000095284"/>
    </source>
</evidence>
<keyword evidence="4" id="KW-1185">Reference proteome</keyword>
<name>A0A1I7S834_BURXY</name>
<gene>
    <name evidence="2" type="ORF">BXYJ_LOCUS442</name>
</gene>
<evidence type="ECO:0000313" key="2">
    <source>
        <dbReference type="EMBL" id="CAD5208206.1"/>
    </source>
</evidence>
<protein>
    <submittedName>
        <fullName evidence="2">(pine wood nematode) hypothetical protein</fullName>
    </submittedName>
</protein>
<sequence length="106" mass="12526">MKLYFLIAFVAAVAVVVYGRQTVYFQCMSYISLQKWNISQGTCNTMSKRNKEACDKAYEDYSKPFRDLAHETTVTIGYINCKFWRCELTKEFCEANKARFERLPFR</sequence>
<dbReference type="AlphaFoldDB" id="A0A1I7S834"/>
<reference evidence="5" key="1">
    <citation type="submission" date="2016-11" db="UniProtKB">
        <authorList>
            <consortium name="WormBaseParasite"/>
        </authorList>
    </citation>
    <scope>IDENTIFICATION</scope>
</reference>
<dbReference type="EMBL" id="CAJFDI010000001">
    <property type="protein sequence ID" value="CAD5208206.1"/>
    <property type="molecule type" value="Genomic_DNA"/>
</dbReference>
<dbReference type="Proteomes" id="UP000582659">
    <property type="component" value="Unassembled WGS sequence"/>
</dbReference>
<dbReference type="EMBL" id="CAJFCV020000001">
    <property type="protein sequence ID" value="CAG9080634.1"/>
    <property type="molecule type" value="Genomic_DNA"/>
</dbReference>
<feature type="chain" id="PRO_5035399778" evidence="1">
    <location>
        <begin position="20"/>
        <end position="106"/>
    </location>
</feature>
<evidence type="ECO:0000313" key="4">
    <source>
        <dbReference type="Proteomes" id="UP000659654"/>
    </source>
</evidence>